<evidence type="ECO:0000313" key="2">
    <source>
        <dbReference type="Proteomes" id="UP001057279"/>
    </source>
</evidence>
<sequence length="137" mass="15460">MDSLPNPYLQSVSLTVCYMVKIKANLLSAFGKNPELQVDFGTGTGQGGNIPFRFWYCDGMVVMNTFTDGSWQKEEKVLTDAFVPGQPFELQFLVLEKEYQVFVKNKPICQFAHRLPLQSVKMLDVRGDIVLTSVDTL</sequence>
<name>A0ACB9UIS0_9CETA</name>
<keyword evidence="2" id="KW-1185">Reference proteome</keyword>
<proteinExistence type="predicted"/>
<comment type="caution">
    <text evidence="1">The sequence shown here is derived from an EMBL/GenBank/DDBJ whole genome shotgun (WGS) entry which is preliminary data.</text>
</comment>
<organism evidence="1 2">
    <name type="scientific">Ovis ammon polii x Ovis aries</name>
    <dbReference type="NCBI Taxonomy" id="2918886"/>
    <lineage>
        <taxon>Eukaryota</taxon>
        <taxon>Metazoa</taxon>
        <taxon>Chordata</taxon>
        <taxon>Craniata</taxon>
        <taxon>Vertebrata</taxon>
        <taxon>Euteleostomi</taxon>
        <taxon>Mammalia</taxon>
        <taxon>Eutheria</taxon>
        <taxon>Laurasiatheria</taxon>
        <taxon>Artiodactyla</taxon>
        <taxon>Ruminantia</taxon>
        <taxon>Pecora</taxon>
        <taxon>Bovidae</taxon>
        <taxon>Caprinae</taxon>
        <taxon>Ovis</taxon>
    </lineage>
</organism>
<dbReference type="Proteomes" id="UP001057279">
    <property type="component" value="Linkage Group LG16"/>
</dbReference>
<accession>A0ACB9UIS0</accession>
<evidence type="ECO:0000313" key="1">
    <source>
        <dbReference type="EMBL" id="KAI4571490.1"/>
    </source>
</evidence>
<dbReference type="EMBL" id="CM043041">
    <property type="protein sequence ID" value="KAI4571490.1"/>
    <property type="molecule type" value="Genomic_DNA"/>
</dbReference>
<gene>
    <name evidence="1" type="ORF">MJG53_013596</name>
</gene>
<protein>
    <submittedName>
        <fullName evidence="1">Uncharacterized protein</fullName>
    </submittedName>
</protein>
<reference evidence="1" key="1">
    <citation type="submission" date="2022-03" db="EMBL/GenBank/DDBJ databases">
        <title>Genomic analyses of argali, domestic sheep and their hybrids provide insights into chromosomal evolution, heterosis and genetic basis of agronomic traits.</title>
        <authorList>
            <person name="Li M."/>
        </authorList>
    </citation>
    <scope>NUCLEOTIDE SEQUENCE</scope>
    <source>
        <strain evidence="1">F1 hybrid</strain>
    </source>
</reference>